<feature type="domain" description="Mycothiol-dependent maleylpyruvate isomerase metal-binding" evidence="1">
    <location>
        <begin position="28"/>
        <end position="156"/>
    </location>
</feature>
<dbReference type="Proteomes" id="UP000317638">
    <property type="component" value="Unassembled WGS sequence"/>
</dbReference>
<dbReference type="OrthoDB" id="5118203at2"/>
<reference evidence="2 3" key="1">
    <citation type="submission" date="2019-07" db="EMBL/GenBank/DDBJ databases">
        <authorList>
            <person name="Zhou L.-Y."/>
        </authorList>
    </citation>
    <scope>NUCLEOTIDE SEQUENCE [LARGE SCALE GENOMIC DNA]</scope>
    <source>
        <strain evidence="2 3">YIM 101269</strain>
    </source>
</reference>
<dbReference type="Gene3D" id="1.20.120.450">
    <property type="entry name" value="dinb family like domain"/>
    <property type="match status" value="1"/>
</dbReference>
<dbReference type="AlphaFoldDB" id="A0A553K2J3"/>
<dbReference type="EMBL" id="VKKG01000002">
    <property type="protein sequence ID" value="TRY18919.1"/>
    <property type="molecule type" value="Genomic_DNA"/>
</dbReference>
<proteinExistence type="predicted"/>
<dbReference type="InterPro" id="IPR034660">
    <property type="entry name" value="DinB/YfiT-like"/>
</dbReference>
<organism evidence="2 3">
    <name type="scientific">Tessaracoccus rhinocerotis</name>
    <dbReference type="NCBI Taxonomy" id="1689449"/>
    <lineage>
        <taxon>Bacteria</taxon>
        <taxon>Bacillati</taxon>
        <taxon>Actinomycetota</taxon>
        <taxon>Actinomycetes</taxon>
        <taxon>Propionibacteriales</taxon>
        <taxon>Propionibacteriaceae</taxon>
        <taxon>Tessaracoccus</taxon>
    </lineage>
</organism>
<comment type="caution">
    <text evidence="2">The sequence shown here is derived from an EMBL/GenBank/DDBJ whole genome shotgun (WGS) entry which is preliminary data.</text>
</comment>
<dbReference type="GO" id="GO:0016853">
    <property type="term" value="F:isomerase activity"/>
    <property type="evidence" value="ECO:0007669"/>
    <property type="project" value="UniProtKB-KW"/>
</dbReference>
<protein>
    <submittedName>
        <fullName evidence="2">Maleylpyruvate isomerase family mycothiol-dependent enzyme</fullName>
    </submittedName>
</protein>
<dbReference type="Pfam" id="PF11716">
    <property type="entry name" value="MDMPI_N"/>
    <property type="match status" value="1"/>
</dbReference>
<dbReference type="InterPro" id="IPR024344">
    <property type="entry name" value="MDMPI_metal-binding"/>
</dbReference>
<dbReference type="NCBIfam" id="TIGR03083">
    <property type="entry name" value="maleylpyruvate isomerase family mycothiol-dependent enzyme"/>
    <property type="match status" value="1"/>
</dbReference>
<name>A0A553K2J3_9ACTN</name>
<keyword evidence="2" id="KW-0413">Isomerase</keyword>
<evidence type="ECO:0000313" key="2">
    <source>
        <dbReference type="EMBL" id="TRY18919.1"/>
    </source>
</evidence>
<gene>
    <name evidence="2" type="ORF">FOJ82_07370</name>
</gene>
<accession>A0A553K2J3</accession>
<dbReference type="SUPFAM" id="SSF109854">
    <property type="entry name" value="DinB/YfiT-like putative metalloenzymes"/>
    <property type="match status" value="1"/>
</dbReference>
<keyword evidence="3" id="KW-1185">Reference proteome</keyword>
<dbReference type="RefSeq" id="WP_143937811.1">
    <property type="nucleotide sequence ID" value="NZ_VKKG01000002.1"/>
</dbReference>
<dbReference type="InterPro" id="IPR017517">
    <property type="entry name" value="Maleyloyr_isom"/>
</dbReference>
<evidence type="ECO:0000259" key="1">
    <source>
        <dbReference type="Pfam" id="PF11716"/>
    </source>
</evidence>
<keyword evidence="2" id="KW-0670">Pyruvate</keyword>
<evidence type="ECO:0000313" key="3">
    <source>
        <dbReference type="Proteomes" id="UP000317638"/>
    </source>
</evidence>
<dbReference type="GO" id="GO:0046872">
    <property type="term" value="F:metal ion binding"/>
    <property type="evidence" value="ECO:0007669"/>
    <property type="project" value="InterPro"/>
</dbReference>
<sequence>MPSPRIDGDGAPDENVLHAVREQTHLLLGRTIGYSEEDWAQPSRLPGWTRSHVAAHLVANARNLVAACEALADGVADVALSPGSADEEAHDLELGALDDGLALQIALDTSAGTLHHAMSEFAPGDATVRLKSEQEVPAHLIPLVRLHEVTLHYFDLSPDVDDITLEPTVANDLLAFQVSRMDTAALPRVRVVSHEGFDAQFGGEGEAPRVTGPAADLVVWLARDVVTPRVGGAVPLKRVG</sequence>